<dbReference type="PANTHER" id="PTHR47338:SF20">
    <property type="entry name" value="ZN(II)2CYS6 TRANSCRIPTION FACTOR (EUROFUNG)"/>
    <property type="match status" value="1"/>
</dbReference>
<dbReference type="PROSITE" id="PS00463">
    <property type="entry name" value="ZN2_CY6_FUNGAL_1"/>
    <property type="match status" value="1"/>
</dbReference>
<organism evidence="8 9">
    <name type="scientific">Polyplosphaeria fusca</name>
    <dbReference type="NCBI Taxonomy" id="682080"/>
    <lineage>
        <taxon>Eukaryota</taxon>
        <taxon>Fungi</taxon>
        <taxon>Dikarya</taxon>
        <taxon>Ascomycota</taxon>
        <taxon>Pezizomycotina</taxon>
        <taxon>Dothideomycetes</taxon>
        <taxon>Pleosporomycetidae</taxon>
        <taxon>Pleosporales</taxon>
        <taxon>Tetraplosphaeriaceae</taxon>
        <taxon>Polyplosphaeria</taxon>
    </lineage>
</organism>
<comment type="caution">
    <text evidence="8">The sequence shown here is derived from an EMBL/GenBank/DDBJ whole genome shotgun (WGS) entry which is preliminary data.</text>
</comment>
<dbReference type="GO" id="GO:0000981">
    <property type="term" value="F:DNA-binding transcription factor activity, RNA polymerase II-specific"/>
    <property type="evidence" value="ECO:0007669"/>
    <property type="project" value="InterPro"/>
</dbReference>
<keyword evidence="9" id="KW-1185">Reference proteome</keyword>
<name>A0A9P4R203_9PLEO</name>
<dbReference type="Pfam" id="PF04082">
    <property type="entry name" value="Fungal_trans"/>
    <property type="match status" value="1"/>
</dbReference>
<evidence type="ECO:0000256" key="4">
    <source>
        <dbReference type="ARBA" id="ARBA00023163"/>
    </source>
</evidence>
<dbReference type="CDD" id="cd12148">
    <property type="entry name" value="fungal_TF_MHR"/>
    <property type="match status" value="1"/>
</dbReference>
<keyword evidence="2" id="KW-0479">Metal-binding</keyword>
<dbReference type="Pfam" id="PF00172">
    <property type="entry name" value="Zn_clus"/>
    <property type="match status" value="1"/>
</dbReference>
<feature type="compositionally biased region" description="Polar residues" evidence="6">
    <location>
        <begin position="81"/>
        <end position="110"/>
    </location>
</feature>
<dbReference type="GO" id="GO:0005634">
    <property type="term" value="C:nucleus"/>
    <property type="evidence" value="ECO:0007669"/>
    <property type="project" value="UniProtKB-SubCell"/>
</dbReference>
<dbReference type="Gene3D" id="4.10.240.10">
    <property type="entry name" value="Zn(2)-C6 fungal-type DNA-binding domain"/>
    <property type="match status" value="1"/>
</dbReference>
<evidence type="ECO:0000313" key="8">
    <source>
        <dbReference type="EMBL" id="KAF2735341.1"/>
    </source>
</evidence>
<sequence>MSSLSTSHAAQKTCLQCKSSKKKCDKGLPRCGRCTRLSLKCLNGPTADLEDTGGNDGTNDSRFDEVFRRLEKLEANAFPRNVTTTEASHTQLLSPPGNSEATGSTEKGSENWTLKAAELGSQWMGWMLWGSLLRVLEQTGRTVQSVMERYFKHIHHWLPMISRTRVAKEYQGFGELEPNAGLTMLVLAMHLVVTSPSEHPNSNRNDLSESPWYRACKHHFAQHIGLLEPELGFIQAGILIALFEHSQGVKGRAHTTIGICARMAYTLDFDVTVAEHSLTDPGEVQPRDAEIVRTWWSLTVMDRYINMPPLTVPKQPVVYQIEGLVSSPLMVENCLIEVEASRMLAQVQAFIRIHRREMQTSFNADSVSIMNAINEYMVMLKARHDTTGDWTGIAVTLGAALQLQCFGVEKRGFLDQETKTLILSLIDELKGVVSQCQNMGGFEEDYLDCIQPSYISIMYLTGYAYQMVCSQSEQPVDEGEMTQITQMLRSLDLRYKMAGEAFRALGGVL</sequence>
<dbReference type="InterPro" id="IPR050815">
    <property type="entry name" value="TF_fung"/>
</dbReference>
<comment type="subcellular location">
    <subcellularLocation>
        <location evidence="1">Nucleus</location>
    </subcellularLocation>
</comment>
<dbReference type="PANTHER" id="PTHR47338">
    <property type="entry name" value="ZN(II)2CYS6 TRANSCRIPTION FACTOR (EUROFUNG)-RELATED"/>
    <property type="match status" value="1"/>
</dbReference>
<keyword evidence="3" id="KW-0805">Transcription regulation</keyword>
<accession>A0A9P4R203</accession>
<dbReference type="InterPro" id="IPR007219">
    <property type="entry name" value="XnlR_reg_dom"/>
</dbReference>
<keyword evidence="4" id="KW-0804">Transcription</keyword>
<dbReference type="InterPro" id="IPR001138">
    <property type="entry name" value="Zn2Cys6_DnaBD"/>
</dbReference>
<evidence type="ECO:0000313" key="9">
    <source>
        <dbReference type="Proteomes" id="UP000799444"/>
    </source>
</evidence>
<dbReference type="AlphaFoldDB" id="A0A9P4R203"/>
<dbReference type="InterPro" id="IPR036864">
    <property type="entry name" value="Zn2-C6_fun-type_DNA-bd_sf"/>
</dbReference>
<dbReference type="GO" id="GO:0008270">
    <property type="term" value="F:zinc ion binding"/>
    <property type="evidence" value="ECO:0007669"/>
    <property type="project" value="InterPro"/>
</dbReference>
<dbReference type="SUPFAM" id="SSF57701">
    <property type="entry name" value="Zn2/Cys6 DNA-binding domain"/>
    <property type="match status" value="1"/>
</dbReference>
<feature type="domain" description="Zn(2)-C6 fungal-type" evidence="7">
    <location>
        <begin position="13"/>
        <end position="41"/>
    </location>
</feature>
<dbReference type="EMBL" id="ML996137">
    <property type="protein sequence ID" value="KAF2735341.1"/>
    <property type="molecule type" value="Genomic_DNA"/>
</dbReference>
<evidence type="ECO:0000256" key="1">
    <source>
        <dbReference type="ARBA" id="ARBA00004123"/>
    </source>
</evidence>
<dbReference type="GO" id="GO:0006351">
    <property type="term" value="P:DNA-templated transcription"/>
    <property type="evidence" value="ECO:0007669"/>
    <property type="project" value="InterPro"/>
</dbReference>
<gene>
    <name evidence="8" type="ORF">EJ04DRAFT_552099</name>
</gene>
<feature type="region of interest" description="Disordered" evidence="6">
    <location>
        <begin position="78"/>
        <end position="110"/>
    </location>
</feature>
<dbReference type="OrthoDB" id="3862662at2759"/>
<evidence type="ECO:0000256" key="3">
    <source>
        <dbReference type="ARBA" id="ARBA00023015"/>
    </source>
</evidence>
<evidence type="ECO:0000259" key="7">
    <source>
        <dbReference type="PROSITE" id="PS50048"/>
    </source>
</evidence>
<proteinExistence type="predicted"/>
<evidence type="ECO:0000256" key="6">
    <source>
        <dbReference type="SAM" id="MobiDB-lite"/>
    </source>
</evidence>
<keyword evidence="5" id="KW-0539">Nucleus</keyword>
<dbReference type="Proteomes" id="UP000799444">
    <property type="component" value="Unassembled WGS sequence"/>
</dbReference>
<reference evidence="8" key="1">
    <citation type="journal article" date="2020" name="Stud. Mycol.">
        <title>101 Dothideomycetes genomes: a test case for predicting lifestyles and emergence of pathogens.</title>
        <authorList>
            <person name="Haridas S."/>
            <person name="Albert R."/>
            <person name="Binder M."/>
            <person name="Bloem J."/>
            <person name="Labutti K."/>
            <person name="Salamov A."/>
            <person name="Andreopoulos B."/>
            <person name="Baker S."/>
            <person name="Barry K."/>
            <person name="Bills G."/>
            <person name="Bluhm B."/>
            <person name="Cannon C."/>
            <person name="Castanera R."/>
            <person name="Culley D."/>
            <person name="Daum C."/>
            <person name="Ezra D."/>
            <person name="Gonzalez J."/>
            <person name="Henrissat B."/>
            <person name="Kuo A."/>
            <person name="Liang C."/>
            <person name="Lipzen A."/>
            <person name="Lutzoni F."/>
            <person name="Magnuson J."/>
            <person name="Mondo S."/>
            <person name="Nolan M."/>
            <person name="Ohm R."/>
            <person name="Pangilinan J."/>
            <person name="Park H.-J."/>
            <person name="Ramirez L."/>
            <person name="Alfaro M."/>
            <person name="Sun H."/>
            <person name="Tritt A."/>
            <person name="Yoshinaga Y."/>
            <person name="Zwiers L.-H."/>
            <person name="Turgeon B."/>
            <person name="Goodwin S."/>
            <person name="Spatafora J."/>
            <person name="Crous P."/>
            <person name="Grigoriev I."/>
        </authorList>
    </citation>
    <scope>NUCLEOTIDE SEQUENCE</scope>
    <source>
        <strain evidence="8">CBS 125425</strain>
    </source>
</reference>
<evidence type="ECO:0000256" key="5">
    <source>
        <dbReference type="ARBA" id="ARBA00023242"/>
    </source>
</evidence>
<dbReference type="PROSITE" id="PS50048">
    <property type="entry name" value="ZN2_CY6_FUNGAL_2"/>
    <property type="match status" value="1"/>
</dbReference>
<dbReference type="SMART" id="SM00066">
    <property type="entry name" value="GAL4"/>
    <property type="match status" value="1"/>
</dbReference>
<protein>
    <recommendedName>
        <fullName evidence="7">Zn(2)-C6 fungal-type domain-containing protein</fullName>
    </recommendedName>
</protein>
<dbReference type="GO" id="GO:0003677">
    <property type="term" value="F:DNA binding"/>
    <property type="evidence" value="ECO:0007669"/>
    <property type="project" value="InterPro"/>
</dbReference>
<evidence type="ECO:0000256" key="2">
    <source>
        <dbReference type="ARBA" id="ARBA00022723"/>
    </source>
</evidence>